<name>A0A1E7JT95_9ACTN</name>
<dbReference type="Gene3D" id="3.20.20.30">
    <property type="entry name" value="Luciferase-like domain"/>
    <property type="match status" value="1"/>
</dbReference>
<dbReference type="NCBIfam" id="TIGR03619">
    <property type="entry name" value="F420_Rv2161c"/>
    <property type="match status" value="1"/>
</dbReference>
<dbReference type="OrthoDB" id="3206024at2"/>
<dbReference type="SUPFAM" id="SSF51679">
    <property type="entry name" value="Bacterial luciferase-like"/>
    <property type="match status" value="1"/>
</dbReference>
<reference evidence="2 3" key="1">
    <citation type="journal article" date="2016" name="Front. Microbiol.">
        <title>Comparative Genomics Analysis of Streptomyces Species Reveals Their Adaptation to the Marine Environment and Their Diversity at the Genomic Level.</title>
        <authorList>
            <person name="Tian X."/>
            <person name="Zhang Z."/>
            <person name="Yang T."/>
            <person name="Chen M."/>
            <person name="Li J."/>
            <person name="Chen F."/>
            <person name="Yang J."/>
            <person name="Li W."/>
            <person name="Zhang B."/>
            <person name="Zhang Z."/>
            <person name="Wu J."/>
            <person name="Zhang C."/>
            <person name="Long L."/>
            <person name="Xiao J."/>
        </authorList>
    </citation>
    <scope>NUCLEOTIDE SEQUENCE [LARGE SCALE GENOMIC DNA]</scope>
    <source>
        <strain evidence="2 3">SCSIO 10390</strain>
    </source>
</reference>
<evidence type="ECO:0000313" key="2">
    <source>
        <dbReference type="EMBL" id="OEU92123.1"/>
    </source>
</evidence>
<dbReference type="GO" id="GO:0016705">
    <property type="term" value="F:oxidoreductase activity, acting on paired donors, with incorporation or reduction of molecular oxygen"/>
    <property type="evidence" value="ECO:0007669"/>
    <property type="project" value="InterPro"/>
</dbReference>
<dbReference type="InterPro" id="IPR036661">
    <property type="entry name" value="Luciferase-like_sf"/>
</dbReference>
<comment type="caution">
    <text evidence="2">The sequence shown here is derived from an EMBL/GenBank/DDBJ whole genome shotgun (WGS) entry which is preliminary data.</text>
</comment>
<dbReference type="GO" id="GO:0004497">
    <property type="term" value="F:monooxygenase activity"/>
    <property type="evidence" value="ECO:0007669"/>
    <property type="project" value="UniProtKB-KW"/>
</dbReference>
<feature type="domain" description="Luciferase-like" evidence="1">
    <location>
        <begin position="17"/>
        <end position="243"/>
    </location>
</feature>
<dbReference type="PATRIC" id="fig|933944.5.peg.5095"/>
<accession>A0A1E7JT95</accession>
<dbReference type="PANTHER" id="PTHR30011">
    <property type="entry name" value="ALKANESULFONATE MONOOXYGENASE-RELATED"/>
    <property type="match status" value="1"/>
</dbReference>
<dbReference type="STRING" id="933944.AN215_06800"/>
<dbReference type="InterPro" id="IPR019921">
    <property type="entry name" value="Lucif-like_OxRdtase_Rv2161c"/>
</dbReference>
<dbReference type="Pfam" id="PF00296">
    <property type="entry name" value="Bac_luciferase"/>
    <property type="match status" value="1"/>
</dbReference>
<evidence type="ECO:0000259" key="1">
    <source>
        <dbReference type="Pfam" id="PF00296"/>
    </source>
</evidence>
<sequence>MTLRLGLGLPQMKHYAPGRDVTAVAREAEACGFDSLWVFERTLVPEDPVDGMYGVEGRPWPGTFRHVADPLVTLAQAAAVTERVRLGTSVLVAPLHAPFGLARALGTLSAASGGRLVAGLGTGWSRDEYAAAGADFDRRGELLDELLDVCEEVWSSGPSAYTGGRTRLAPADVGPKPPGGRMPVLLAASNSRTLDRIARRADGWLPSLTPHPVVARNRATLRELAERQGRDPDALTVVQRCSVRVSGKPMGGDRRKHQGSVEQIVEDLAEGVAAGVDEAILDLQNGTRDAGELIDAGRELYAAVRDAGM</sequence>
<dbReference type="RefSeq" id="WP_070009656.1">
    <property type="nucleotide sequence ID" value="NZ_LJGS01000037.1"/>
</dbReference>
<dbReference type="Proteomes" id="UP000176087">
    <property type="component" value="Unassembled WGS sequence"/>
</dbReference>
<keyword evidence="2" id="KW-0503">Monooxygenase</keyword>
<keyword evidence="3" id="KW-1185">Reference proteome</keyword>
<proteinExistence type="predicted"/>
<evidence type="ECO:0000313" key="3">
    <source>
        <dbReference type="Proteomes" id="UP000176087"/>
    </source>
</evidence>
<dbReference type="EMBL" id="LJGT01000037">
    <property type="protein sequence ID" value="OEU92123.1"/>
    <property type="molecule type" value="Genomic_DNA"/>
</dbReference>
<dbReference type="PANTHER" id="PTHR30011:SF32">
    <property type="entry name" value="CONSERVED PROTEIN"/>
    <property type="match status" value="1"/>
</dbReference>
<gene>
    <name evidence="2" type="ORF">AN215_06800</name>
</gene>
<organism evidence="2 3">
    <name type="scientific">Streptomyces abyssalis</name>
    <dbReference type="NCBI Taxonomy" id="933944"/>
    <lineage>
        <taxon>Bacteria</taxon>
        <taxon>Bacillati</taxon>
        <taxon>Actinomycetota</taxon>
        <taxon>Actinomycetes</taxon>
        <taxon>Kitasatosporales</taxon>
        <taxon>Streptomycetaceae</taxon>
        <taxon>Streptomyces</taxon>
    </lineage>
</organism>
<dbReference type="InterPro" id="IPR051260">
    <property type="entry name" value="Diverse_substr_monoxygenases"/>
</dbReference>
<dbReference type="AlphaFoldDB" id="A0A1E7JT95"/>
<keyword evidence="2" id="KW-0560">Oxidoreductase</keyword>
<dbReference type="InterPro" id="IPR011251">
    <property type="entry name" value="Luciferase-like_dom"/>
</dbReference>
<protein>
    <submittedName>
        <fullName evidence="2">Monooxygenase</fullName>
    </submittedName>
</protein>